<evidence type="ECO:0000259" key="11">
    <source>
        <dbReference type="PROSITE" id="PS50880"/>
    </source>
</evidence>
<dbReference type="EMBL" id="CP002873">
    <property type="protein sequence ID" value="AGA66259.1"/>
    <property type="molecule type" value="Genomic_DNA"/>
</dbReference>
<keyword evidence="10" id="KW-0963">Cytoplasm</keyword>
<dbReference type="FunFam" id="3.30.565.10:FF:000002">
    <property type="entry name" value="DNA gyrase subunit B"/>
    <property type="match status" value="1"/>
</dbReference>
<dbReference type="InterPro" id="IPR014721">
    <property type="entry name" value="Ribsml_uS5_D2-typ_fold_subgr"/>
</dbReference>
<evidence type="ECO:0000256" key="10">
    <source>
        <dbReference type="HAMAP-Rule" id="MF_01898"/>
    </source>
</evidence>
<feature type="binding site" evidence="10">
    <location>
        <position position="500"/>
    </location>
    <ligand>
        <name>Mg(2+)</name>
        <dbReference type="ChEBI" id="CHEBI:18420"/>
        <label>1</label>
        <note>catalytic</note>
    </ligand>
</feature>
<comment type="catalytic activity">
    <reaction evidence="1 10">
        <text>ATP-dependent breakage, passage and rejoining of double-stranded DNA.</text>
        <dbReference type="EC" id="5.6.2.2"/>
    </reaction>
</comment>
<comment type="subcellular location">
    <subcellularLocation>
        <location evidence="10">Cytoplasm</location>
    </subcellularLocation>
</comment>
<comment type="subunit">
    <text evidence="10">Heterotetramer, composed of two GyrA and two GyrB chains. In the heterotetramer, GyrA contains the active site tyrosine that forms a transient covalent intermediate with DNA, while GyrB binds cofactors and catalyzes ATP hydrolysis.</text>
</comment>
<evidence type="ECO:0000256" key="8">
    <source>
        <dbReference type="ARBA" id="ARBA00023125"/>
    </source>
</evidence>
<dbReference type="AlphaFoldDB" id="A0A3B6VV97"/>
<dbReference type="PANTHER" id="PTHR45866">
    <property type="entry name" value="DNA GYRASE/TOPOISOMERASE SUBUNIT B"/>
    <property type="match status" value="1"/>
</dbReference>
<dbReference type="InterPro" id="IPR011557">
    <property type="entry name" value="GyrB"/>
</dbReference>
<keyword evidence="3 10" id="KW-0479">Metal-binding</keyword>
<dbReference type="GO" id="GO:0003677">
    <property type="term" value="F:DNA binding"/>
    <property type="evidence" value="ECO:0007669"/>
    <property type="project" value="UniProtKB-KW"/>
</dbReference>
<dbReference type="HAMAP" id="MF_01898">
    <property type="entry name" value="GyrB"/>
    <property type="match status" value="1"/>
</dbReference>
<dbReference type="InterPro" id="IPR003594">
    <property type="entry name" value="HATPase_dom"/>
</dbReference>
<gene>
    <name evidence="10" type="primary">gyrB</name>
    <name evidence="12" type="ORF">BPP43_04985</name>
</gene>
<dbReference type="GO" id="GO:0046872">
    <property type="term" value="F:metal ion binding"/>
    <property type="evidence" value="ECO:0007669"/>
    <property type="project" value="UniProtKB-KW"/>
</dbReference>
<evidence type="ECO:0000256" key="1">
    <source>
        <dbReference type="ARBA" id="ARBA00000185"/>
    </source>
</evidence>
<keyword evidence="4 10" id="KW-0547">Nucleotide-binding</keyword>
<dbReference type="RefSeq" id="WP_013244958.1">
    <property type="nucleotide sequence ID" value="NC_019908.1"/>
</dbReference>
<dbReference type="Gene3D" id="3.30.230.10">
    <property type="match status" value="1"/>
</dbReference>
<dbReference type="GO" id="GO:0034335">
    <property type="term" value="F:DNA negative supercoiling activity"/>
    <property type="evidence" value="ECO:0007669"/>
    <property type="project" value="UniProtKB-ARBA"/>
</dbReference>
<dbReference type="InterPro" id="IPR001241">
    <property type="entry name" value="Topo_IIA"/>
</dbReference>
<feature type="site" description="Interaction with DNA" evidence="10">
    <location>
        <position position="455"/>
    </location>
</feature>
<dbReference type="EC" id="5.6.2.2" evidence="10"/>
<dbReference type="FunFam" id="3.30.230.10:FF:000005">
    <property type="entry name" value="DNA gyrase subunit B"/>
    <property type="match status" value="1"/>
</dbReference>
<evidence type="ECO:0000256" key="2">
    <source>
        <dbReference type="ARBA" id="ARBA00010708"/>
    </source>
</evidence>
<feature type="domain" description="Toprim" evidence="11">
    <location>
        <begin position="421"/>
        <end position="535"/>
    </location>
</feature>
<comment type="function">
    <text evidence="10">A type II topoisomerase that negatively supercoils closed circular double-stranded (ds) DNA in an ATP-dependent manner to modulate DNA topology and maintain chromosomes in an underwound state. Negative supercoiling favors strand separation, and DNA replication, transcription, recombination and repair, all of which involve strand separation. Also able to catalyze the interconversion of other topological isomers of dsDNA rings, including catenanes and knotted rings. Type II topoisomerases break and join 2 DNA strands simultaneously in an ATP-dependent manner.</text>
</comment>
<comment type="cofactor">
    <cofactor evidence="10">
        <name>Mg(2+)</name>
        <dbReference type="ChEBI" id="CHEBI:18420"/>
    </cofactor>
    <cofactor evidence="10">
        <name>Mn(2+)</name>
        <dbReference type="ChEBI" id="CHEBI:29035"/>
    </cofactor>
    <cofactor evidence="10">
        <name>Ca(2+)</name>
        <dbReference type="ChEBI" id="CHEBI:29108"/>
    </cofactor>
    <text evidence="10">Binds two Mg(2+) per subunit. The magnesium ions form salt bridges with both the protein and the DNA. Can also accept other divalent metal cations, such as Mn(2+) or Ca(2+).</text>
</comment>
<keyword evidence="9 10" id="KW-0413">Isomerase</keyword>
<dbReference type="NCBIfam" id="NF004189">
    <property type="entry name" value="PRK05644.1"/>
    <property type="match status" value="1"/>
</dbReference>
<comment type="similarity">
    <text evidence="2 10">Belongs to the type II topoisomerase GyrB family.</text>
</comment>
<evidence type="ECO:0000313" key="13">
    <source>
        <dbReference type="Proteomes" id="UP000010793"/>
    </source>
</evidence>
<reference evidence="12 13" key="1">
    <citation type="journal article" date="2013" name="Genome Announc.">
        <title>Complete Genome Sequence of the Porcine Strain Brachyspira pilosicoli P43/6/78(T.).</title>
        <authorList>
            <person name="Lin C."/>
            <person name="den Bakker H.C."/>
            <person name="Suzuki H."/>
            <person name="Lefebure T."/>
            <person name="Ponnala L."/>
            <person name="Sun Q."/>
            <person name="Stanhope M.J."/>
            <person name="Wiedmann M."/>
            <person name="Duhamel G.E."/>
        </authorList>
    </citation>
    <scope>NUCLEOTIDE SEQUENCE [LARGE SCALE GENOMIC DNA]</scope>
    <source>
        <strain evidence="12 13">P43/6/78</strain>
    </source>
</reference>
<dbReference type="PANTHER" id="PTHR45866:SF1">
    <property type="entry name" value="DNA GYRASE SUBUNIT B, MITOCHONDRIAL"/>
    <property type="match status" value="1"/>
</dbReference>
<dbReference type="GO" id="GO:0005524">
    <property type="term" value="F:ATP binding"/>
    <property type="evidence" value="ECO:0007669"/>
    <property type="project" value="UniProtKB-UniRule"/>
</dbReference>
<dbReference type="PROSITE" id="PS50880">
    <property type="entry name" value="TOPRIM"/>
    <property type="match status" value="1"/>
</dbReference>
<dbReference type="InterPro" id="IPR013759">
    <property type="entry name" value="Topo_IIA_B_C"/>
</dbReference>
<dbReference type="GO" id="GO:0006261">
    <property type="term" value="P:DNA-templated DNA replication"/>
    <property type="evidence" value="ECO:0007669"/>
    <property type="project" value="UniProtKB-UniRule"/>
</dbReference>
<dbReference type="InterPro" id="IPR000565">
    <property type="entry name" value="Topo_IIA_B"/>
</dbReference>
<dbReference type="Gene3D" id="3.40.50.670">
    <property type="match status" value="1"/>
</dbReference>
<dbReference type="SUPFAM" id="SSF56719">
    <property type="entry name" value="Type II DNA topoisomerase"/>
    <property type="match status" value="1"/>
</dbReference>
<dbReference type="InterPro" id="IPR006171">
    <property type="entry name" value="TOPRIM_dom"/>
</dbReference>
<dbReference type="PRINTS" id="PR01159">
    <property type="entry name" value="DNAGYRASEB"/>
</dbReference>
<keyword evidence="7 10" id="KW-0799">Topoisomerase</keyword>
<evidence type="ECO:0000256" key="9">
    <source>
        <dbReference type="ARBA" id="ARBA00023235"/>
    </source>
</evidence>
<dbReference type="NCBIfam" id="TIGR01059">
    <property type="entry name" value="gyrB"/>
    <property type="match status" value="1"/>
</dbReference>
<dbReference type="SUPFAM" id="SSF55874">
    <property type="entry name" value="ATPase domain of HSP90 chaperone/DNA topoisomerase II/histidine kinase"/>
    <property type="match status" value="1"/>
</dbReference>
<dbReference type="Pfam" id="PF02518">
    <property type="entry name" value="HATPase_c"/>
    <property type="match status" value="1"/>
</dbReference>
<sequence>MATGEKTYSSKNIQVLEGLDPVRKRPGMYIGSTGSQGLHHLVYEVVDNSIDEAMAGFCKNIIVTIKKGNIIEVEDDGRGIPVDMHPKLKISALEVVMTKLHAGGKFDNETYKVSGGLHGVGVSVVNALSTELIAEVSKDGKLYRQVYHKGVPEEPVKEVGKSNKTGTKVTFTPDPEIFETTIYDYKILANRLRELAFLNRGIRITLIDKRESKPVSNEFYYEGGIEMFITHLNENKKTLHDKPIYLHKTEDKTDVEVAMQYVDAYNENIFTYCNNINTTEGGTHLVGFRTALTRVYTDFAKKLELDKKNKITFMGEDTREGLVAVVSVKIPNPQFEGQTKTKLGNTEVRAVTEKLVVEGLNDYFSQNPKVIKAILEKIISAANAREAARRARDLARRKNALESDSLPGKLADCSEQEVDKCEVYLVEGDSAGGTAKGGRDRHFQAILPLRGKVLNVEKARLDKIIDTDSLKPIIAALGCGVGASFDISKIRYGRIIIMADADIDGSHIRTLLLTFFFRYMRPLIDLGHIFIAVPPLYKISFDKKNFVYAYTDEQRDKILEENKDRKYDIQRYKGLGEMNADQLWETTMNPETRLMYQVLTEDAEKADQLFSMLMGDEVKPRREFIEANAKYVKNLDI</sequence>
<dbReference type="SUPFAM" id="SSF54211">
    <property type="entry name" value="Ribosomal protein S5 domain 2-like"/>
    <property type="match status" value="1"/>
</dbReference>
<dbReference type="InterPro" id="IPR034160">
    <property type="entry name" value="TOPRIM_GyrB"/>
</dbReference>
<dbReference type="Pfam" id="PF00986">
    <property type="entry name" value="DNA_gyraseB_C"/>
    <property type="match status" value="1"/>
</dbReference>
<evidence type="ECO:0000256" key="3">
    <source>
        <dbReference type="ARBA" id="ARBA00022723"/>
    </source>
</evidence>
<dbReference type="InterPro" id="IPR002288">
    <property type="entry name" value="DNA_gyrase_B_C"/>
</dbReference>
<dbReference type="CDD" id="cd03366">
    <property type="entry name" value="TOPRIM_TopoIIA_GyrB"/>
    <property type="match status" value="1"/>
</dbReference>
<feature type="binding site" evidence="10">
    <location>
        <position position="427"/>
    </location>
    <ligand>
        <name>Mg(2+)</name>
        <dbReference type="ChEBI" id="CHEBI:18420"/>
        <label>1</label>
        <note>catalytic</note>
    </ligand>
</feature>
<dbReference type="PROSITE" id="PS00177">
    <property type="entry name" value="TOPOISOMERASE_II"/>
    <property type="match status" value="1"/>
</dbReference>
<dbReference type="NCBIfam" id="NF011501">
    <property type="entry name" value="PRK14939.1"/>
    <property type="match status" value="1"/>
</dbReference>
<name>A0A3B6VV97_BRAPL</name>
<feature type="site" description="Interaction with DNA" evidence="10">
    <location>
        <position position="452"/>
    </location>
</feature>
<keyword evidence="6 10" id="KW-0460">Magnesium</keyword>
<dbReference type="Proteomes" id="UP000010793">
    <property type="component" value="Chromosome"/>
</dbReference>
<dbReference type="InterPro" id="IPR013506">
    <property type="entry name" value="Topo_IIA_bsu_dom2"/>
</dbReference>
<dbReference type="KEGG" id="bpip:BPP43_04985"/>
<dbReference type="InterPro" id="IPR013760">
    <property type="entry name" value="Topo_IIA-like_dom_sf"/>
</dbReference>
<protein>
    <recommendedName>
        <fullName evidence="10">DNA gyrase subunit B</fullName>
        <ecNumber evidence="10">5.6.2.2</ecNumber>
    </recommendedName>
</protein>
<proteinExistence type="inferred from homology"/>
<dbReference type="Pfam" id="PF00204">
    <property type="entry name" value="DNA_gyraseB"/>
    <property type="match status" value="1"/>
</dbReference>
<dbReference type="Gene3D" id="3.30.565.10">
    <property type="entry name" value="Histidine kinase-like ATPase, C-terminal domain"/>
    <property type="match status" value="1"/>
</dbReference>
<feature type="binding site" evidence="10">
    <location>
        <position position="502"/>
    </location>
    <ligand>
        <name>Mg(2+)</name>
        <dbReference type="ChEBI" id="CHEBI:18420"/>
        <label>2</label>
    </ligand>
</feature>
<evidence type="ECO:0000256" key="6">
    <source>
        <dbReference type="ARBA" id="ARBA00022842"/>
    </source>
</evidence>
<dbReference type="InterPro" id="IPR018522">
    <property type="entry name" value="TopoIIA_CS"/>
</dbReference>
<dbReference type="SMART" id="SM00433">
    <property type="entry name" value="TOP2c"/>
    <property type="match status" value="1"/>
</dbReference>
<dbReference type="GeneID" id="56440586"/>
<dbReference type="FunFam" id="3.40.50.670:FF:000002">
    <property type="entry name" value="DNA gyrase subunit B"/>
    <property type="match status" value="1"/>
</dbReference>
<keyword evidence="5 10" id="KW-0067">ATP-binding</keyword>
<evidence type="ECO:0000313" key="12">
    <source>
        <dbReference type="EMBL" id="AGA66259.1"/>
    </source>
</evidence>
<dbReference type="GO" id="GO:0006265">
    <property type="term" value="P:DNA topological change"/>
    <property type="evidence" value="ECO:0007669"/>
    <property type="project" value="UniProtKB-UniRule"/>
</dbReference>
<dbReference type="InterPro" id="IPR020568">
    <property type="entry name" value="Ribosomal_Su5_D2-typ_SF"/>
</dbReference>
<evidence type="ECO:0000256" key="4">
    <source>
        <dbReference type="ARBA" id="ARBA00022741"/>
    </source>
</evidence>
<dbReference type="Pfam" id="PF01751">
    <property type="entry name" value="Toprim"/>
    <property type="match status" value="1"/>
</dbReference>
<evidence type="ECO:0000256" key="7">
    <source>
        <dbReference type="ARBA" id="ARBA00023029"/>
    </source>
</evidence>
<dbReference type="PRINTS" id="PR00418">
    <property type="entry name" value="TPI2FAMILY"/>
</dbReference>
<accession>A0A3B6VV97</accession>
<dbReference type="GO" id="GO:0005694">
    <property type="term" value="C:chromosome"/>
    <property type="evidence" value="ECO:0007669"/>
    <property type="project" value="InterPro"/>
</dbReference>
<feature type="binding site" evidence="10">
    <location>
        <position position="500"/>
    </location>
    <ligand>
        <name>Mg(2+)</name>
        <dbReference type="ChEBI" id="CHEBI:18420"/>
        <label>2</label>
    </ligand>
</feature>
<dbReference type="CDD" id="cd16928">
    <property type="entry name" value="HATPase_GyrB-like"/>
    <property type="match status" value="1"/>
</dbReference>
<dbReference type="InterPro" id="IPR036890">
    <property type="entry name" value="HATPase_C_sf"/>
</dbReference>
<dbReference type="SMART" id="SM00387">
    <property type="entry name" value="HATPase_c"/>
    <property type="match status" value="1"/>
</dbReference>
<comment type="miscellaneous">
    <text evidence="10">Few gyrases are as efficient as E.coli at forming negative supercoils. Not all organisms have 2 type II topoisomerases; in organisms with a single type II topoisomerase this enzyme also has to decatenate newly replicated chromosomes.</text>
</comment>
<dbReference type="CDD" id="cd00822">
    <property type="entry name" value="TopoII_Trans_DNA_gyrase"/>
    <property type="match status" value="1"/>
</dbReference>
<dbReference type="GO" id="GO:0005737">
    <property type="term" value="C:cytoplasm"/>
    <property type="evidence" value="ECO:0007669"/>
    <property type="project" value="UniProtKB-SubCell"/>
</dbReference>
<keyword evidence="8" id="KW-0238">DNA-binding</keyword>
<keyword evidence="13" id="KW-1185">Reference proteome</keyword>
<evidence type="ECO:0000256" key="5">
    <source>
        <dbReference type="ARBA" id="ARBA00022840"/>
    </source>
</evidence>
<organism evidence="12 13">
    <name type="scientific">Brachyspira pilosicoli P43/6/78</name>
    <dbReference type="NCBI Taxonomy" id="1042417"/>
    <lineage>
        <taxon>Bacteria</taxon>
        <taxon>Pseudomonadati</taxon>
        <taxon>Spirochaetota</taxon>
        <taxon>Spirochaetia</taxon>
        <taxon>Brachyspirales</taxon>
        <taxon>Brachyspiraceae</taxon>
        <taxon>Brachyspira</taxon>
    </lineage>
</organism>